<feature type="transmembrane region" description="Helical" evidence="5">
    <location>
        <begin position="83"/>
        <end position="110"/>
    </location>
</feature>
<protein>
    <submittedName>
        <fullName evidence="8">Mechanosensitive ion channel</fullName>
    </submittedName>
</protein>
<dbReference type="GO" id="GO:0016020">
    <property type="term" value="C:membrane"/>
    <property type="evidence" value="ECO:0007669"/>
    <property type="project" value="UniProtKB-SubCell"/>
</dbReference>
<keyword evidence="3 5" id="KW-1133">Transmembrane helix</keyword>
<feature type="transmembrane region" description="Helical" evidence="5">
    <location>
        <begin position="6"/>
        <end position="27"/>
    </location>
</feature>
<feature type="transmembrane region" description="Helical" evidence="5">
    <location>
        <begin position="48"/>
        <end position="71"/>
    </location>
</feature>
<evidence type="ECO:0000313" key="9">
    <source>
        <dbReference type="Proteomes" id="UP000184031"/>
    </source>
</evidence>
<evidence type="ECO:0000256" key="1">
    <source>
        <dbReference type="ARBA" id="ARBA00004370"/>
    </source>
</evidence>
<dbReference type="InterPro" id="IPR045275">
    <property type="entry name" value="MscS_archaea/bacteria_type"/>
</dbReference>
<name>A0A1M7AGJ8_9FLAO</name>
<dbReference type="RefSeq" id="WP_072882110.1">
    <property type="nucleotide sequence ID" value="NZ_FRAT01000010.1"/>
</dbReference>
<dbReference type="InterPro" id="IPR006685">
    <property type="entry name" value="MscS_channel_2nd"/>
</dbReference>
<gene>
    <name evidence="7" type="ORF">SAMN04487891_10939</name>
    <name evidence="8" type="ORF">SAMN05216293_3408</name>
</gene>
<dbReference type="SUPFAM" id="SSF50182">
    <property type="entry name" value="Sm-like ribonucleoproteins"/>
    <property type="match status" value="1"/>
</dbReference>
<dbReference type="InterPro" id="IPR010920">
    <property type="entry name" value="LSM_dom_sf"/>
</dbReference>
<dbReference type="STRING" id="1055723.SAMN05216293_3408"/>
<sequence>MIDPMSFKTEILFTVILLAFILLLNTLTKRGIRRYGKSSSIDMNSRKIIFYLSNLIFYILAFVGISLIWGVNLKDFSLFLSSVLAILGVGFVAQWSILSNLTASVILFFSHPLRLGDRIRVMDKDFDWTGKVEDISGFYLFMRTDDGRRITIPTNLVIQKGIEILKDIEETSDEEEIIEN</sequence>
<accession>A0A1M7AGJ8</accession>
<keyword evidence="4 5" id="KW-0472">Membrane</keyword>
<evidence type="ECO:0000259" key="6">
    <source>
        <dbReference type="Pfam" id="PF00924"/>
    </source>
</evidence>
<evidence type="ECO:0000256" key="2">
    <source>
        <dbReference type="ARBA" id="ARBA00022692"/>
    </source>
</evidence>
<evidence type="ECO:0000256" key="3">
    <source>
        <dbReference type="ARBA" id="ARBA00022989"/>
    </source>
</evidence>
<evidence type="ECO:0000256" key="5">
    <source>
        <dbReference type="SAM" id="Phobius"/>
    </source>
</evidence>
<dbReference type="Gene3D" id="1.10.287.1260">
    <property type="match status" value="1"/>
</dbReference>
<keyword evidence="10" id="KW-1185">Reference proteome</keyword>
<organism evidence="8 9">
    <name type="scientific">Flagellimonas taeanensis</name>
    <dbReference type="NCBI Taxonomy" id="1005926"/>
    <lineage>
        <taxon>Bacteria</taxon>
        <taxon>Pseudomonadati</taxon>
        <taxon>Bacteroidota</taxon>
        <taxon>Flavobacteriia</taxon>
        <taxon>Flavobacteriales</taxon>
        <taxon>Flavobacteriaceae</taxon>
        <taxon>Flagellimonas</taxon>
    </lineage>
</organism>
<proteinExistence type="predicted"/>
<evidence type="ECO:0000313" key="7">
    <source>
        <dbReference type="EMBL" id="SFC33497.1"/>
    </source>
</evidence>
<dbReference type="PANTHER" id="PTHR30221">
    <property type="entry name" value="SMALL-CONDUCTANCE MECHANOSENSITIVE CHANNEL"/>
    <property type="match status" value="1"/>
</dbReference>
<feature type="domain" description="Mechanosensitive ion channel MscS" evidence="6">
    <location>
        <begin position="97"/>
        <end position="161"/>
    </location>
</feature>
<evidence type="ECO:0000313" key="10">
    <source>
        <dbReference type="Proteomes" id="UP000198940"/>
    </source>
</evidence>
<dbReference type="Gene3D" id="2.30.30.60">
    <property type="match status" value="1"/>
</dbReference>
<dbReference type="GO" id="GO:0008381">
    <property type="term" value="F:mechanosensitive monoatomic ion channel activity"/>
    <property type="evidence" value="ECO:0007669"/>
    <property type="project" value="InterPro"/>
</dbReference>
<dbReference type="OrthoDB" id="5705501at2"/>
<dbReference type="Proteomes" id="UP000184031">
    <property type="component" value="Unassembled WGS sequence"/>
</dbReference>
<dbReference type="Pfam" id="PF00924">
    <property type="entry name" value="MS_channel_2nd"/>
    <property type="match status" value="1"/>
</dbReference>
<keyword evidence="2 5" id="KW-0812">Transmembrane</keyword>
<reference evidence="8 9" key="1">
    <citation type="submission" date="2016-11" db="EMBL/GenBank/DDBJ databases">
        <authorList>
            <person name="Varghese N."/>
            <person name="Submissions S."/>
        </authorList>
    </citation>
    <scope>NUCLEOTIDE SEQUENCE [LARGE SCALE GENOMIC DNA]</scope>
    <source>
        <strain evidence="8 9">CGMCC 1.12174</strain>
        <strain evidence="7 10">DSM 26351</strain>
    </source>
</reference>
<evidence type="ECO:0000256" key="4">
    <source>
        <dbReference type="ARBA" id="ARBA00023136"/>
    </source>
</evidence>
<dbReference type="AlphaFoldDB" id="A0A1M7AGJ8"/>
<comment type="caution">
    <text evidence="8">The sequence shown here is derived from an EMBL/GenBank/DDBJ whole genome shotgun (WGS) entry which is preliminary data.</text>
</comment>
<comment type="subcellular location">
    <subcellularLocation>
        <location evidence="1">Membrane</location>
    </subcellularLocation>
</comment>
<dbReference type="EMBL" id="FOKU01000009">
    <property type="protein sequence ID" value="SFC33497.1"/>
    <property type="molecule type" value="Genomic_DNA"/>
</dbReference>
<evidence type="ECO:0000313" key="8">
    <source>
        <dbReference type="EMBL" id="SHL41882.1"/>
    </source>
</evidence>
<dbReference type="Proteomes" id="UP000198940">
    <property type="component" value="Unassembled WGS sequence"/>
</dbReference>
<dbReference type="EMBL" id="FRAT01000010">
    <property type="protein sequence ID" value="SHL41882.1"/>
    <property type="molecule type" value="Genomic_DNA"/>
</dbReference>
<dbReference type="InterPro" id="IPR023408">
    <property type="entry name" value="MscS_beta-dom_sf"/>
</dbReference>
<dbReference type="PANTHER" id="PTHR30221:SF8">
    <property type="entry name" value="SMALL-CONDUCTANCE MECHANOSENSITIVE CHANNEL"/>
    <property type="match status" value="1"/>
</dbReference>